<evidence type="ECO:0000313" key="1">
    <source>
        <dbReference type="EMBL" id="MFE4107690.1"/>
    </source>
</evidence>
<dbReference type="Proteomes" id="UP001600165">
    <property type="component" value="Unassembled WGS sequence"/>
</dbReference>
<organism evidence="1 2">
    <name type="scientific">Almyronema epifaneia S1</name>
    <dbReference type="NCBI Taxonomy" id="2991925"/>
    <lineage>
        <taxon>Bacteria</taxon>
        <taxon>Bacillati</taxon>
        <taxon>Cyanobacteriota</taxon>
        <taxon>Cyanophyceae</taxon>
        <taxon>Nodosilineales</taxon>
        <taxon>Nodosilineaceae</taxon>
        <taxon>Almyronema</taxon>
        <taxon>Almyronema epifaneia</taxon>
    </lineage>
</organism>
<evidence type="ECO:0000313" key="2">
    <source>
        <dbReference type="Proteomes" id="UP001600165"/>
    </source>
</evidence>
<dbReference type="EMBL" id="JBHZOL010000089">
    <property type="protein sequence ID" value="MFE4107690.1"/>
    <property type="molecule type" value="Genomic_DNA"/>
</dbReference>
<reference evidence="1 2" key="1">
    <citation type="submission" date="2024-10" db="EMBL/GenBank/DDBJ databases">
        <authorList>
            <person name="Ratan Roy A."/>
            <person name="Morales Sandoval P.H."/>
            <person name="De Los Santos Villalobos S."/>
            <person name="Chakraborty S."/>
            <person name="Mukherjee J."/>
        </authorList>
    </citation>
    <scope>NUCLEOTIDE SEQUENCE [LARGE SCALE GENOMIC DNA]</scope>
    <source>
        <strain evidence="1 2">S1</strain>
    </source>
</reference>
<protein>
    <submittedName>
        <fullName evidence="1">Uncharacterized protein</fullName>
    </submittedName>
</protein>
<keyword evidence="2" id="KW-1185">Reference proteome</keyword>
<gene>
    <name evidence="1" type="ORF">ACFVKH_15460</name>
</gene>
<dbReference type="RefSeq" id="WP_377966652.1">
    <property type="nucleotide sequence ID" value="NZ_JBHZOL010000089.1"/>
</dbReference>
<comment type="caution">
    <text evidence="1">The sequence shown here is derived from an EMBL/GenBank/DDBJ whole genome shotgun (WGS) entry which is preliminary data.</text>
</comment>
<sequence>MKFSLPARIVLRIVTLRKTLLLTAYTEKPEAIAEFLCDRLRQEGGQVISHVEARSSKVPPLILIGARLASFSSADVWQIRSVMQLSGAVIETVHIDYSETKSLTHSDRARLACQQCRYAHSQPIDSAHFICALYPLGPEADPCSDWAAADSQLA</sequence>
<accession>A0ABW6IHL4</accession>
<name>A0ABW6IHL4_9CYAN</name>
<proteinExistence type="predicted"/>